<accession>A0A1E5V8P8</accession>
<sequence>MPRKTSNSTVSARFLEPLISYLVTQLPCSRTAQSSRVCPYSVKRTPSPLKDGMMAAIRRDSFSSSAEWPPTMSLFTPITRLRHTSAGLGISTPESYLGSPSSPSSCTLMEGCDGTLHPWTGCTMRSSKTMALVAGAKV</sequence>
<reference evidence="1 2" key="1">
    <citation type="submission" date="2016-09" db="EMBL/GenBank/DDBJ databases">
        <title>The draft genome of Dichanthelium oligosanthes: A C3 panicoid grass species.</title>
        <authorList>
            <person name="Studer A.J."/>
            <person name="Schnable J.C."/>
            <person name="Brutnell T.P."/>
        </authorList>
    </citation>
    <scope>NUCLEOTIDE SEQUENCE [LARGE SCALE GENOMIC DNA]</scope>
    <source>
        <strain evidence="2">cv. Kellogg 1175</strain>
        <tissue evidence="1">Leaf</tissue>
    </source>
</reference>
<protein>
    <submittedName>
        <fullName evidence="1">Putative pectinesterase/pectinesterase inhibitor 32</fullName>
    </submittedName>
</protein>
<gene>
    <name evidence="1" type="ORF">BAE44_0017605</name>
</gene>
<dbReference type="EMBL" id="LWDX02048069">
    <property type="protein sequence ID" value="OEL21375.1"/>
    <property type="molecule type" value="Genomic_DNA"/>
</dbReference>
<keyword evidence="2" id="KW-1185">Reference proteome</keyword>
<name>A0A1E5V8P8_9POAL</name>
<dbReference type="AlphaFoldDB" id="A0A1E5V8P8"/>
<comment type="caution">
    <text evidence="1">The sequence shown here is derived from an EMBL/GenBank/DDBJ whole genome shotgun (WGS) entry which is preliminary data.</text>
</comment>
<evidence type="ECO:0000313" key="2">
    <source>
        <dbReference type="Proteomes" id="UP000095767"/>
    </source>
</evidence>
<dbReference type="Proteomes" id="UP000095767">
    <property type="component" value="Unassembled WGS sequence"/>
</dbReference>
<evidence type="ECO:0000313" key="1">
    <source>
        <dbReference type="EMBL" id="OEL21375.1"/>
    </source>
</evidence>
<organism evidence="1 2">
    <name type="scientific">Dichanthelium oligosanthes</name>
    <dbReference type="NCBI Taxonomy" id="888268"/>
    <lineage>
        <taxon>Eukaryota</taxon>
        <taxon>Viridiplantae</taxon>
        <taxon>Streptophyta</taxon>
        <taxon>Embryophyta</taxon>
        <taxon>Tracheophyta</taxon>
        <taxon>Spermatophyta</taxon>
        <taxon>Magnoliopsida</taxon>
        <taxon>Liliopsida</taxon>
        <taxon>Poales</taxon>
        <taxon>Poaceae</taxon>
        <taxon>PACMAD clade</taxon>
        <taxon>Panicoideae</taxon>
        <taxon>Panicodae</taxon>
        <taxon>Paniceae</taxon>
        <taxon>Dichantheliinae</taxon>
        <taxon>Dichanthelium</taxon>
    </lineage>
</organism>
<proteinExistence type="predicted"/>